<keyword evidence="1" id="KW-0732">Signal</keyword>
<dbReference type="EMBL" id="JACYTN010000003">
    <property type="protein sequence ID" value="MBD8498262.1"/>
    <property type="molecule type" value="Genomic_DNA"/>
</dbReference>
<accession>A0ABR9AYI7</accession>
<dbReference type="CDD" id="cd00102">
    <property type="entry name" value="IPT"/>
    <property type="match status" value="7"/>
</dbReference>
<evidence type="ECO:0000313" key="4">
    <source>
        <dbReference type="Proteomes" id="UP000634529"/>
    </source>
</evidence>
<reference evidence="3 4" key="1">
    <citation type="submission" date="2020-09" db="EMBL/GenBank/DDBJ databases">
        <title>Paenibacillus sp. CAU 1523 isolated from sand of Haeundae Beach.</title>
        <authorList>
            <person name="Kim W."/>
        </authorList>
    </citation>
    <scope>NUCLEOTIDE SEQUENCE [LARGE SCALE GENOMIC DNA]</scope>
    <source>
        <strain evidence="3 4">CAU 1523</strain>
    </source>
</reference>
<dbReference type="Gene3D" id="3.40.50.410">
    <property type="entry name" value="von Willebrand factor, type A domain"/>
    <property type="match status" value="1"/>
</dbReference>
<comment type="caution">
    <text evidence="3">The sequence shown here is derived from an EMBL/GenBank/DDBJ whole genome shotgun (WGS) entry which is preliminary data.</text>
</comment>
<dbReference type="SUPFAM" id="SSF81296">
    <property type="entry name" value="E set domains"/>
    <property type="match status" value="9"/>
</dbReference>
<dbReference type="InterPro" id="IPR052387">
    <property type="entry name" value="Fibrocystin"/>
</dbReference>
<dbReference type="RefSeq" id="WP_192024621.1">
    <property type="nucleotide sequence ID" value="NZ_JACYTN010000003.1"/>
</dbReference>
<dbReference type="Pfam" id="PF01833">
    <property type="entry name" value="TIG"/>
    <property type="match status" value="9"/>
</dbReference>
<dbReference type="InterPro" id="IPR014756">
    <property type="entry name" value="Ig_E-set"/>
</dbReference>
<proteinExistence type="predicted"/>
<dbReference type="Pfam" id="PF00092">
    <property type="entry name" value="VWA"/>
    <property type="match status" value="1"/>
</dbReference>
<gene>
    <name evidence="3" type="ORF">IFO66_08055</name>
</gene>
<dbReference type="InterPro" id="IPR002035">
    <property type="entry name" value="VWF_A"/>
</dbReference>
<feature type="non-terminal residue" evidence="3">
    <location>
        <position position="1169"/>
    </location>
</feature>
<dbReference type="InterPro" id="IPR036465">
    <property type="entry name" value="vWFA_dom_sf"/>
</dbReference>
<dbReference type="SUPFAM" id="SSF53300">
    <property type="entry name" value="vWA-like"/>
    <property type="match status" value="1"/>
</dbReference>
<dbReference type="PANTHER" id="PTHR46769:SF2">
    <property type="entry name" value="FIBROCYSTIN-L ISOFORM 2 PRECURSOR-RELATED"/>
    <property type="match status" value="1"/>
</dbReference>
<protein>
    <submittedName>
        <fullName evidence="3">IPT/TIG domain-containing protein</fullName>
    </submittedName>
</protein>
<evidence type="ECO:0000313" key="3">
    <source>
        <dbReference type="EMBL" id="MBD8498262.1"/>
    </source>
</evidence>
<dbReference type="PANTHER" id="PTHR46769">
    <property type="entry name" value="POLYCYSTIC KIDNEY AND HEPATIC DISEASE 1 (AUTOSOMAL RECESSIVE)-LIKE 1"/>
    <property type="match status" value="1"/>
</dbReference>
<organism evidence="3 4">
    <name type="scientific">Paenibacillus arenosi</name>
    <dbReference type="NCBI Taxonomy" id="2774142"/>
    <lineage>
        <taxon>Bacteria</taxon>
        <taxon>Bacillati</taxon>
        <taxon>Bacillota</taxon>
        <taxon>Bacilli</taxon>
        <taxon>Bacillales</taxon>
        <taxon>Paenibacillaceae</taxon>
        <taxon>Paenibacillus</taxon>
    </lineage>
</organism>
<dbReference type="InterPro" id="IPR013783">
    <property type="entry name" value="Ig-like_fold"/>
</dbReference>
<dbReference type="Proteomes" id="UP000634529">
    <property type="component" value="Unassembled WGS sequence"/>
</dbReference>
<dbReference type="InterPro" id="IPR002909">
    <property type="entry name" value="IPT_dom"/>
</dbReference>
<name>A0ABR9AYI7_9BACL</name>
<keyword evidence="4" id="KW-1185">Reference proteome</keyword>
<dbReference type="SMART" id="SM00429">
    <property type="entry name" value="IPT"/>
    <property type="match status" value="9"/>
</dbReference>
<dbReference type="Gene3D" id="2.60.40.10">
    <property type="entry name" value="Immunoglobulins"/>
    <property type="match status" value="9"/>
</dbReference>
<evidence type="ECO:0000259" key="2">
    <source>
        <dbReference type="PROSITE" id="PS50234"/>
    </source>
</evidence>
<dbReference type="SMART" id="SM00327">
    <property type="entry name" value="VWA"/>
    <property type="match status" value="1"/>
</dbReference>
<sequence>MKVFKAKWLSILLVFILTFTSLPLSMVSAQTANQTVSVNKVVTPLQIKEGGESEVRLDVKGSPPVGFVKPNDVILVIDRSGSMDPKHNNGDNKMAKAKEAAQHFIDQIKFENHQVGVVDYSDTIKGTALSTNAQELKDYIGNIQPLGGTDTHLAIERARNELKNHRPDAQPVIVLMTDGAASNFSAALQQAEAAKKEGIVFYTVGLITDGTPNEAAITQLMKNMATTEKHHYIENISNKLKEVYEKISKEIGIASAYDVVIEDVVSPEFEIVPGSYENSIPVPQVVGNKLTWNFLELKEQPFSLTYKVRHKKGSPVGKLPLGASPVQVSYKDHKNQQQGFQVEQPMVDVSFYGPTIASLEPNKGTIKGGETITINGAYFKSDSKVSFGNNAVANVQYVSPEKLIVTAPAGEQGVSEVKVTNPDGQVAVFNYQYYADPVIDSITPNSGSIKGENQIVIKGNYFMNGAVVTIGGKAATTVSVTPKEIKVTVPAAEKEAVVPVIVTNPDNTTTKTPGSYSYVNGPSILSITPNKGLVAGGNVVKITGTKFVNGAEVFFNATKVTAQFESAESIHVTVPAWNTVGSVNVKIVNPDGQEAVLNQGYHYVYPDPVFTSITPNKGDMKGGYYANIIGNNFNRNTKVSINNIEATTTYISNTELSVLVPASTVHGPVAVKIVNGHLSELTTDGAFSYNAPPEPEKVALTSITPNKGLVSGNYYVTLKGTGFTKESKIHFGTLEIPTTYISATELSGLVPPAQKAGAVNVAVVNTPTNQASLEAGFTYTTPPEQVQPTIVSVSPSKGELTGNYPITVKGTEFHSKSVVHIAGQVAVTEYVSPTELKATVPATNTPGPVSVKVVNAPNYEVELPGGFTYNPLPVIDPTITSVTPNNGAMAGYYYITIQGKDFDRGTTAYIDDQGATTTYISTTELSVQVPAAKRSGAVDVKVVTGAKGTTTMTGGFTYNKPVEQKKPTIVSVSPNKGEMTGNYPIVVTGTEFHSKSVVYIGGQSAVTEYVSPTELKATVPANNAPGPVTVKVVNAPNYEVELPGGFTYNPLPVIDPTITSVTPNNGAMAGYYYITIQGKDFDRGTTAYIDDQAATTTYISTTELSVQVPAAKRSGAVDVKVVTGTKGTTTMTGGFTYNKPVEQKKPTIVSVSPNKGEMTGNYPIVVREQ</sequence>
<dbReference type="CDD" id="cd00198">
    <property type="entry name" value="vWFA"/>
    <property type="match status" value="1"/>
</dbReference>
<feature type="domain" description="VWFA" evidence="2">
    <location>
        <begin position="72"/>
        <end position="247"/>
    </location>
</feature>
<dbReference type="PROSITE" id="PS50234">
    <property type="entry name" value="VWFA"/>
    <property type="match status" value="1"/>
</dbReference>
<evidence type="ECO:0000256" key="1">
    <source>
        <dbReference type="ARBA" id="ARBA00022729"/>
    </source>
</evidence>